<reference evidence="5 6" key="2">
    <citation type="journal article" date="2003" name="Nat. Biotechnol.">
        <title>Complete genome sequence and comparative analysis of the industrial microorganism Streptomyces avermitilis.</title>
        <authorList>
            <person name="Ikeda H."/>
            <person name="Ishikawa J."/>
            <person name="Hanamoto A."/>
            <person name="Shinose M."/>
            <person name="Kikuchi H."/>
            <person name="Shiba T."/>
            <person name="Sakaki Y."/>
            <person name="Hattori M."/>
            <person name="Omura S."/>
        </authorList>
    </citation>
    <scope>NUCLEOTIDE SEQUENCE [LARGE SCALE GENOMIC DNA]</scope>
    <source>
        <strain evidence="6">ATCC 31267 / DSM 46492 / JCM 5070 / NBRC 14893 / NCIMB 12804 / NRRL 8165 / MA-4680</strain>
    </source>
</reference>
<accession>Q82RN3</accession>
<evidence type="ECO:0000313" key="5">
    <source>
        <dbReference type="EMBL" id="BAC67819.1"/>
    </source>
</evidence>
<dbReference type="SUPFAM" id="SSF46689">
    <property type="entry name" value="Homeodomain-like"/>
    <property type="match status" value="1"/>
</dbReference>
<reference evidence="5 6" key="3">
    <citation type="journal article" date="2014" name="J. Ind. Microbiol. Biotechnol.">
        <title>Genome mining of the Streptomyces avermitilis genome and development of genome-minimized hosts for heterologous expression of biosynthetic gene clusters.</title>
        <authorList>
            <person name="Ikeda H."/>
            <person name="Shin-ya K."/>
            <person name="Omura S."/>
        </authorList>
    </citation>
    <scope>NUCLEOTIDE SEQUENCE [LARGE SCALE GENOMIC DNA]</scope>
    <source>
        <strain evidence="6">ATCC 31267 / DSM 46492 / JCM 5070 / NBRC 14893 / NCIMB 12804 / NRRL 8165 / MA-4680</strain>
    </source>
</reference>
<name>Q82RN3_STRAW</name>
<evidence type="ECO:0000259" key="4">
    <source>
        <dbReference type="Pfam" id="PF13359"/>
    </source>
</evidence>
<feature type="compositionally biased region" description="Basic residues" evidence="3">
    <location>
        <begin position="262"/>
        <end position="273"/>
    </location>
</feature>
<evidence type="ECO:0000256" key="1">
    <source>
        <dbReference type="ARBA" id="ARBA00001968"/>
    </source>
</evidence>
<feature type="compositionally biased region" description="Gly residues" evidence="3">
    <location>
        <begin position="288"/>
        <end position="298"/>
    </location>
</feature>
<feature type="domain" description="DDE Tnp4" evidence="4">
    <location>
        <begin position="108"/>
        <end position="204"/>
    </location>
</feature>
<dbReference type="InterPro" id="IPR009057">
    <property type="entry name" value="Homeodomain-like_sf"/>
</dbReference>
<sequence length="323" mass="34375">MTSAAGASVPRRGPKLELLLLSDDERAESERCTRRATPARALALRARIVPACAGPDVPPFVAVAPELRVAADTVRKWRRRFLARRPDALAGEPRPGRPPTISVDQDTQLVVAAGRPLPGNRHGARAYRESGAARAVKNAPLLGDGGYRGTPALIPHWPRKDRPLTPQQQAGNAVHRRARACVEHAFSRRKTYKILRDCRLRGDGVHQAILAVARPHHLALAGQPHLGQGHSLHFPNTGLRDVIQPEQGRAGPGGGGAGTQVRCRRHPKGHRRDSSRGPQPGPEAGTGRAAGGALGRVSGGEAVPQPCCCLPGRAEVEVLGPGR</sequence>
<reference evidence="5 6" key="1">
    <citation type="journal article" date="2001" name="Proc. Natl. Acad. Sci. U.S.A.">
        <title>Genome sequence of an industrial microorganism Streptomyces avermitilis: deducing the ability of producing secondary metabolites.</title>
        <authorList>
            <person name="Omura S."/>
            <person name="Ikeda H."/>
            <person name="Ishikawa J."/>
            <person name="Hanamoto A."/>
            <person name="Takahashi C."/>
            <person name="Shinose M."/>
            <person name="Takahashi Y."/>
            <person name="Horikawa H."/>
            <person name="Nakazawa H."/>
            <person name="Osonoe T."/>
            <person name="Kikuchi H."/>
            <person name="Shiba T."/>
            <person name="Sakaki Y."/>
            <person name="Hattori M."/>
        </authorList>
    </citation>
    <scope>NUCLEOTIDE SEQUENCE [LARGE SCALE GENOMIC DNA]</scope>
    <source>
        <strain evidence="6">ATCC 31267 / DSM 46492 / JCM 5070 / NBRC 14893 / NCIMB 12804 / NRRL 8165 / MA-4680</strain>
    </source>
</reference>
<evidence type="ECO:0000256" key="2">
    <source>
        <dbReference type="ARBA" id="ARBA00022723"/>
    </source>
</evidence>
<protein>
    <submittedName>
        <fullName evidence="5">IS5 family IS1373-like transposase</fullName>
    </submittedName>
</protein>
<dbReference type="KEGG" id="sma:SAVERM_110"/>
<dbReference type="HOGENOM" id="CLU_860287_0_0_11"/>
<evidence type="ECO:0000313" key="6">
    <source>
        <dbReference type="Proteomes" id="UP000000428"/>
    </source>
</evidence>
<evidence type="ECO:0000256" key="3">
    <source>
        <dbReference type="SAM" id="MobiDB-lite"/>
    </source>
</evidence>
<keyword evidence="2" id="KW-0479">Metal-binding</keyword>
<gene>
    <name evidence="5" type="ORF">SAVERM_110</name>
</gene>
<dbReference type="AlphaFoldDB" id="Q82RN3"/>
<proteinExistence type="predicted"/>
<dbReference type="InterPro" id="IPR027806">
    <property type="entry name" value="HARBI1_dom"/>
</dbReference>
<dbReference type="Proteomes" id="UP000000428">
    <property type="component" value="Chromosome"/>
</dbReference>
<feature type="region of interest" description="Disordered" evidence="3">
    <location>
        <begin position="243"/>
        <end position="304"/>
    </location>
</feature>
<dbReference type="GO" id="GO:0046872">
    <property type="term" value="F:metal ion binding"/>
    <property type="evidence" value="ECO:0007669"/>
    <property type="project" value="UniProtKB-KW"/>
</dbReference>
<comment type="cofactor">
    <cofactor evidence="1">
        <name>a divalent metal cation</name>
        <dbReference type="ChEBI" id="CHEBI:60240"/>
    </cofactor>
</comment>
<keyword evidence="6" id="KW-1185">Reference proteome</keyword>
<organism evidence="5 6">
    <name type="scientific">Streptomyces avermitilis (strain ATCC 31267 / DSM 46492 / JCM 5070 / NBRC 14893 / NCIMB 12804 / NRRL 8165 / MA-4680)</name>
    <dbReference type="NCBI Taxonomy" id="227882"/>
    <lineage>
        <taxon>Bacteria</taxon>
        <taxon>Bacillati</taxon>
        <taxon>Actinomycetota</taxon>
        <taxon>Actinomycetes</taxon>
        <taxon>Kitasatosporales</taxon>
        <taxon>Streptomycetaceae</taxon>
        <taxon>Streptomyces</taxon>
    </lineage>
</organism>
<dbReference type="eggNOG" id="COG3415">
    <property type="taxonomic scope" value="Bacteria"/>
</dbReference>
<dbReference type="Pfam" id="PF13359">
    <property type="entry name" value="DDE_Tnp_4"/>
    <property type="match status" value="1"/>
</dbReference>
<dbReference type="EMBL" id="BA000030">
    <property type="protein sequence ID" value="BAC67819.1"/>
    <property type="molecule type" value="Genomic_DNA"/>
</dbReference>